<organism evidence="3 4">
    <name type="scientific">Thermothielavioides terrestris</name>
    <dbReference type="NCBI Taxonomy" id="2587410"/>
    <lineage>
        <taxon>Eukaryota</taxon>
        <taxon>Fungi</taxon>
        <taxon>Dikarya</taxon>
        <taxon>Ascomycota</taxon>
        <taxon>Pezizomycotina</taxon>
        <taxon>Sordariomycetes</taxon>
        <taxon>Sordariomycetidae</taxon>
        <taxon>Sordariales</taxon>
        <taxon>Chaetomiaceae</taxon>
        <taxon>Thermothielavioides</taxon>
    </lineage>
</organism>
<protein>
    <submittedName>
        <fullName evidence="3">D34577d1-9a04-4fc1-a2e2-d320e163a90b</fullName>
    </submittedName>
</protein>
<feature type="region of interest" description="Disordered" evidence="1">
    <location>
        <begin position="196"/>
        <end position="435"/>
    </location>
</feature>
<proteinExistence type="predicted"/>
<feature type="compositionally biased region" description="Basic and acidic residues" evidence="1">
    <location>
        <begin position="379"/>
        <end position="397"/>
    </location>
</feature>
<dbReference type="PANTHER" id="PTHR38117:SF2">
    <property type="entry name" value="NACHT AND WD40 DOMAIN PROTEIN"/>
    <property type="match status" value="1"/>
</dbReference>
<feature type="compositionally biased region" description="Polar residues" evidence="1">
    <location>
        <begin position="307"/>
        <end position="316"/>
    </location>
</feature>
<sequence length="435" mass="47420">MLRKKDTFTVITPIPSFIPRQLAIDILHSHSEVITLNPLVLSHKPIAAPQNAETDEYYSTWYEITERIQVLPGIGKMGASTIKFNGCFHNMPWGLQTHIYAPMNVDLRNTYRIAGNQPGVEPPEPAEIGLKALGAPSDGLYLREDIEIRCNVTMLNFVKSQLKRAGAEMVRRIIKKAELLDAGVLQAMIEDGKLKTLNPADRSQSVRSPLPSPTNLHYAPSVRGSPPIGSPPTPYQVPRIQSMYAPPPGYYRPGTAGSQQGGAYHPQAPAFGFGAPDGPQELPAAEANQDPVEMPGDFYHAAPSLQPGRQSPQQAGHSPPLPGNRDSVIDPRQHPNTSPNPSVSGQWTTPVPRPVSISSNLGSRSPGLDSGAFPAPLAPHRETKEEHQHERQADAKHTSQPTQYVQYNPADYAKAPPGQAQYGHGQLGQRYNYAQ</sequence>
<feature type="compositionally biased region" description="Polar residues" evidence="1">
    <location>
        <begin position="334"/>
        <end position="349"/>
    </location>
</feature>
<evidence type="ECO:0000259" key="2">
    <source>
        <dbReference type="Pfam" id="PF23155"/>
    </source>
</evidence>
<evidence type="ECO:0000313" key="3">
    <source>
        <dbReference type="EMBL" id="SPQ20308.1"/>
    </source>
</evidence>
<gene>
    <name evidence="3" type="ORF">TT172_LOCUS2727</name>
</gene>
<reference evidence="3 4" key="1">
    <citation type="submission" date="2018-04" db="EMBL/GenBank/DDBJ databases">
        <authorList>
            <person name="Huttner S."/>
            <person name="Dainat J."/>
        </authorList>
    </citation>
    <scope>NUCLEOTIDE SEQUENCE [LARGE SCALE GENOMIC DNA]</scope>
</reference>
<dbReference type="PANTHER" id="PTHR38117">
    <property type="entry name" value="NACHT AND WD40 DOMAIN PROTEIN"/>
    <property type="match status" value="1"/>
</dbReference>
<accession>A0A3S4B2X9</accession>
<dbReference type="Pfam" id="PF23155">
    <property type="entry name" value="DUF7053"/>
    <property type="match status" value="1"/>
</dbReference>
<evidence type="ECO:0000313" key="4">
    <source>
        <dbReference type="Proteomes" id="UP000289323"/>
    </source>
</evidence>
<name>A0A3S4B2X9_9PEZI</name>
<dbReference type="EMBL" id="OUUZ01000003">
    <property type="protein sequence ID" value="SPQ20308.1"/>
    <property type="molecule type" value="Genomic_DNA"/>
</dbReference>
<dbReference type="AlphaFoldDB" id="A0A3S4B2X9"/>
<dbReference type="Proteomes" id="UP000289323">
    <property type="component" value="Unassembled WGS sequence"/>
</dbReference>
<feature type="domain" description="DUF7053" evidence="2">
    <location>
        <begin position="3"/>
        <end position="178"/>
    </location>
</feature>
<evidence type="ECO:0000256" key="1">
    <source>
        <dbReference type="SAM" id="MobiDB-lite"/>
    </source>
</evidence>
<dbReference type="InterPro" id="IPR055481">
    <property type="entry name" value="DUF7053"/>
</dbReference>